<dbReference type="EMBL" id="CP144544">
    <property type="protein sequence ID" value="WVW84147.1"/>
    <property type="molecule type" value="Genomic_DNA"/>
</dbReference>
<dbReference type="InterPro" id="IPR002938">
    <property type="entry name" value="FAD-bd"/>
</dbReference>
<keyword evidence="7" id="KW-1185">Reference proteome</keyword>
<keyword evidence="3" id="KW-0560">Oxidoreductase</keyword>
<dbReference type="Proteomes" id="UP000092730">
    <property type="component" value="Chromosome 4"/>
</dbReference>
<evidence type="ECO:0000313" key="5">
    <source>
        <dbReference type="EMBL" id="OCF25480.1"/>
    </source>
</evidence>
<reference evidence="5" key="1">
    <citation type="submission" date="2013-07" db="EMBL/GenBank/DDBJ databases">
        <title>The Genome Sequence of Cryptococcus bestiolae CBS10118.</title>
        <authorList>
            <consortium name="The Broad Institute Genome Sequencing Platform"/>
            <person name="Cuomo C."/>
            <person name="Litvintseva A."/>
            <person name="Chen Y."/>
            <person name="Heitman J."/>
            <person name="Sun S."/>
            <person name="Springer D."/>
            <person name="Dromer F."/>
            <person name="Young S.K."/>
            <person name="Zeng Q."/>
            <person name="Gargeya S."/>
            <person name="Fitzgerald M."/>
            <person name="Abouelleil A."/>
            <person name="Alvarado L."/>
            <person name="Berlin A.M."/>
            <person name="Chapman S.B."/>
            <person name="Dewar J."/>
            <person name="Goldberg J."/>
            <person name="Griggs A."/>
            <person name="Gujja S."/>
            <person name="Hansen M."/>
            <person name="Howarth C."/>
            <person name="Imamovic A."/>
            <person name="Larimer J."/>
            <person name="McCowan C."/>
            <person name="Murphy C."/>
            <person name="Pearson M."/>
            <person name="Priest M."/>
            <person name="Roberts A."/>
            <person name="Saif S."/>
            <person name="Shea T."/>
            <person name="Sykes S."/>
            <person name="Wortman J."/>
            <person name="Nusbaum C."/>
            <person name="Birren B."/>
        </authorList>
    </citation>
    <scope>NUCLEOTIDE SEQUENCE [LARGE SCALE GENOMIC DNA]</scope>
    <source>
        <strain evidence="5">CBS 10118</strain>
    </source>
</reference>
<evidence type="ECO:0000313" key="7">
    <source>
        <dbReference type="Proteomes" id="UP000092730"/>
    </source>
</evidence>
<dbReference type="Gene3D" id="3.50.50.60">
    <property type="entry name" value="FAD/NAD(P)-binding domain"/>
    <property type="match status" value="1"/>
</dbReference>
<sequence length="439" mass="49430">MSAITKTKSVLISGGSIAGPATAFWLNKYGFKTTLVERWNGVRPGGQSVDLAHYGLEAIQRMNLEPEVRARFTGEKGTTITDAHNTPYMSLPVGHGPTNEFEILRGDFADMLYKQTEGQTEWIFNDYITSVEEPPTGQGGSNEGGGKVKVGFKSGKTEEYDYLIIAEGARSWTRKLVFEKDKVEYKPIGCYIAYFSIPLTSSTPYSDQWHVIYLPHKRCIYFRPDFKANTQRAGVMFLSPESKGYEKLSPTDQKQIIKEIYADGGENAQRMLEGLDTKESDDLYFEYLAQVHAQKWSSDSGRVFLVGDSAWCGTPMIGMGCSLSVAGSYILAGEMAKHHDHGDIKKIGEEYEKTWRPTVTEAQKLPPGIPRILFQESEWGVKTFLNFTTVMGWIFGSKLVQQWVIPSITRVWTRLFPSEEGKKLPDYNMYLVDKPTTDK</sequence>
<dbReference type="GO" id="GO:0071949">
    <property type="term" value="F:FAD binding"/>
    <property type="evidence" value="ECO:0007669"/>
    <property type="project" value="InterPro"/>
</dbReference>
<evidence type="ECO:0000256" key="2">
    <source>
        <dbReference type="ARBA" id="ARBA00022827"/>
    </source>
</evidence>
<reference evidence="6" key="4">
    <citation type="submission" date="2024-02" db="EMBL/GenBank/DDBJ databases">
        <title>Comparative genomics of Cryptococcus and Kwoniella reveals pathogenesis evolution and contrasting modes of karyotype evolution via chromosome fusion or intercentromeric recombination.</title>
        <authorList>
            <person name="Coelho M.A."/>
            <person name="David-Palma M."/>
            <person name="Shea T."/>
            <person name="Bowers K."/>
            <person name="McGinley-Smith S."/>
            <person name="Mohammad A.W."/>
            <person name="Gnirke A."/>
            <person name="Yurkov A.M."/>
            <person name="Nowrousian M."/>
            <person name="Sun S."/>
            <person name="Cuomo C.A."/>
            <person name="Heitman J."/>
        </authorList>
    </citation>
    <scope>NUCLEOTIDE SEQUENCE</scope>
    <source>
        <strain evidence="6">CBS 10118</strain>
    </source>
</reference>
<keyword evidence="2" id="KW-0274">FAD</keyword>
<dbReference type="RefSeq" id="XP_019046550.1">
    <property type="nucleotide sequence ID" value="XM_019191920.1"/>
</dbReference>
<feature type="domain" description="FAD-binding" evidence="4">
    <location>
        <begin position="9"/>
        <end position="340"/>
    </location>
</feature>
<dbReference type="PANTHER" id="PTHR46865">
    <property type="entry name" value="OXIDOREDUCTASE-RELATED"/>
    <property type="match status" value="1"/>
</dbReference>
<evidence type="ECO:0000256" key="1">
    <source>
        <dbReference type="ARBA" id="ARBA00022630"/>
    </source>
</evidence>
<dbReference type="GeneID" id="30209699"/>
<dbReference type="STRING" id="1296100.A0A1B9G398"/>
<dbReference type="InterPro" id="IPR036188">
    <property type="entry name" value="FAD/NAD-bd_sf"/>
</dbReference>
<evidence type="ECO:0000259" key="4">
    <source>
        <dbReference type="Pfam" id="PF01494"/>
    </source>
</evidence>
<dbReference type="PANTHER" id="PTHR46865:SF2">
    <property type="entry name" value="MONOOXYGENASE"/>
    <property type="match status" value="1"/>
</dbReference>
<dbReference type="GO" id="GO:0016491">
    <property type="term" value="F:oxidoreductase activity"/>
    <property type="evidence" value="ECO:0007669"/>
    <property type="project" value="UniProtKB-KW"/>
</dbReference>
<dbReference type="EMBL" id="KI894021">
    <property type="protein sequence ID" value="OCF25480.1"/>
    <property type="molecule type" value="Genomic_DNA"/>
</dbReference>
<dbReference type="InterPro" id="IPR051704">
    <property type="entry name" value="FAD_aromatic-hydroxylase"/>
</dbReference>
<dbReference type="AlphaFoldDB" id="A0A1B9G398"/>
<dbReference type="PRINTS" id="PR00420">
    <property type="entry name" value="RNGMNOXGNASE"/>
</dbReference>
<dbReference type="OrthoDB" id="655030at2759"/>
<evidence type="ECO:0000256" key="3">
    <source>
        <dbReference type="ARBA" id="ARBA00023002"/>
    </source>
</evidence>
<dbReference type="VEuPathDB" id="FungiDB:I302_05300"/>
<accession>A0A1B9G398</accession>
<name>A0A1B9G398_9TREE</name>
<reference evidence="6" key="2">
    <citation type="submission" date="2013-07" db="EMBL/GenBank/DDBJ databases">
        <authorList>
            <consortium name="The Broad Institute Genome Sequencing Platform"/>
            <person name="Cuomo C."/>
            <person name="Litvintseva A."/>
            <person name="Chen Y."/>
            <person name="Heitman J."/>
            <person name="Sun S."/>
            <person name="Springer D."/>
            <person name="Dromer F."/>
            <person name="Young S.K."/>
            <person name="Zeng Q."/>
            <person name="Gargeya S."/>
            <person name="Fitzgerald M."/>
            <person name="Abouelleil A."/>
            <person name="Alvarado L."/>
            <person name="Berlin A.M."/>
            <person name="Chapman S.B."/>
            <person name="Dewar J."/>
            <person name="Goldberg J."/>
            <person name="Griggs A."/>
            <person name="Gujja S."/>
            <person name="Hansen M."/>
            <person name="Howarth C."/>
            <person name="Imamovic A."/>
            <person name="Larimer J."/>
            <person name="McCowan C."/>
            <person name="Murphy C."/>
            <person name="Pearson M."/>
            <person name="Priest M."/>
            <person name="Roberts A."/>
            <person name="Saif S."/>
            <person name="Shea T."/>
            <person name="Sykes S."/>
            <person name="Wortman J."/>
            <person name="Nusbaum C."/>
            <person name="Birren B."/>
        </authorList>
    </citation>
    <scope>NUCLEOTIDE SEQUENCE</scope>
    <source>
        <strain evidence="6">CBS 10118</strain>
    </source>
</reference>
<dbReference type="SUPFAM" id="SSF51905">
    <property type="entry name" value="FAD/NAD(P)-binding domain"/>
    <property type="match status" value="1"/>
</dbReference>
<evidence type="ECO:0000313" key="6">
    <source>
        <dbReference type="EMBL" id="WVW84147.1"/>
    </source>
</evidence>
<dbReference type="Pfam" id="PF01494">
    <property type="entry name" value="FAD_binding_3"/>
    <property type="match status" value="1"/>
</dbReference>
<protein>
    <recommendedName>
        <fullName evidence="4">FAD-binding domain-containing protein</fullName>
    </recommendedName>
</protein>
<keyword evidence="1" id="KW-0285">Flavoprotein</keyword>
<reference evidence="5" key="3">
    <citation type="submission" date="2014-01" db="EMBL/GenBank/DDBJ databases">
        <title>Evolution of pathogenesis and genome organization in the Tremellales.</title>
        <authorList>
            <person name="Cuomo C."/>
            <person name="Litvintseva A."/>
            <person name="Heitman J."/>
            <person name="Chen Y."/>
            <person name="Sun S."/>
            <person name="Springer D."/>
            <person name="Dromer F."/>
            <person name="Young S."/>
            <person name="Zeng Q."/>
            <person name="Chapman S."/>
            <person name="Gujja S."/>
            <person name="Saif S."/>
            <person name="Birren B."/>
        </authorList>
    </citation>
    <scope>NUCLEOTIDE SEQUENCE</scope>
    <source>
        <strain evidence="5">CBS 10118</strain>
    </source>
</reference>
<dbReference type="KEGG" id="kbi:30209699"/>
<organism evidence="5">
    <name type="scientific">Kwoniella bestiolae CBS 10118</name>
    <dbReference type="NCBI Taxonomy" id="1296100"/>
    <lineage>
        <taxon>Eukaryota</taxon>
        <taxon>Fungi</taxon>
        <taxon>Dikarya</taxon>
        <taxon>Basidiomycota</taxon>
        <taxon>Agaricomycotina</taxon>
        <taxon>Tremellomycetes</taxon>
        <taxon>Tremellales</taxon>
        <taxon>Cryptococcaceae</taxon>
        <taxon>Kwoniella</taxon>
    </lineage>
</organism>
<gene>
    <name evidence="5" type="ORF">I302_05300</name>
    <name evidence="6" type="ORF">I302_106176</name>
</gene>
<proteinExistence type="predicted"/>